<dbReference type="AlphaFoldDB" id="A0A0G4G317"/>
<organism evidence="2 3">
    <name type="scientific">Vitrella brassicaformis (strain CCMP3155)</name>
    <dbReference type="NCBI Taxonomy" id="1169540"/>
    <lineage>
        <taxon>Eukaryota</taxon>
        <taxon>Sar</taxon>
        <taxon>Alveolata</taxon>
        <taxon>Colpodellida</taxon>
        <taxon>Vitrellaceae</taxon>
        <taxon>Vitrella</taxon>
    </lineage>
</organism>
<feature type="region of interest" description="Disordered" evidence="1">
    <location>
        <begin position="1"/>
        <end position="34"/>
    </location>
</feature>
<accession>A0A0G4G317</accession>
<dbReference type="EMBL" id="CDMY01000553">
    <property type="protein sequence ID" value="CEM22490.1"/>
    <property type="molecule type" value="Genomic_DNA"/>
</dbReference>
<dbReference type="InParanoid" id="A0A0G4G317"/>
<name>A0A0G4G317_VITBC</name>
<proteinExistence type="predicted"/>
<dbReference type="Proteomes" id="UP000041254">
    <property type="component" value="Unassembled WGS sequence"/>
</dbReference>
<protein>
    <submittedName>
        <fullName evidence="2">Uncharacterized protein</fullName>
    </submittedName>
</protein>
<sequence length="511" mass="56861">MDISSTGDGTNGWPGRLVAEDPDEEPDGRPPDPEILAQRERDQRAASILPFPPGQEHQQAAFEALIKAGPPTRRGHGGAPVADKIIFAPLPSSLKGHPFIRGAKLASPFNDPPDLPPLPPSFFHHLLQGVHPDHRASLLHQLKTELASPATRQAQSDRHVRRQLAPLAEFLVQCVGISSPSLPVLTAVHTMVVSALSQYESYFFFGATGKEKTEVWDPELNARRWRTDRDMRQIHVQRELVLPAIERLEASWHPPLCDWGRLLREARSDNQIVVQYNAKMVGPADTFHKLQASVPQLSELGDKLSCTYSGMSRWFPQSADDGDGDGDLDCKQLVCPPIEAFVGSKSGHMRQVLDFLGVANQTPAPPHLLSLGCSLKCFAFAVCKVELSFGYVGHFPADGTDKEKRQALMPAMRAERDAVREHMELNDSLNIIPGGFRKHETPFCLLMEPGFRYNTDEVRLLLADPANRDCLLDRVYSWADRNFPTGNIPESYRFKSCMEIGWCMGHEIPTL</sequence>
<evidence type="ECO:0000256" key="1">
    <source>
        <dbReference type="SAM" id="MobiDB-lite"/>
    </source>
</evidence>
<gene>
    <name evidence="2" type="ORF">Vbra_16781</name>
</gene>
<evidence type="ECO:0000313" key="3">
    <source>
        <dbReference type="Proteomes" id="UP000041254"/>
    </source>
</evidence>
<reference evidence="2 3" key="1">
    <citation type="submission" date="2014-11" db="EMBL/GenBank/DDBJ databases">
        <authorList>
            <person name="Zhu J."/>
            <person name="Qi W."/>
            <person name="Song R."/>
        </authorList>
    </citation>
    <scope>NUCLEOTIDE SEQUENCE [LARGE SCALE GENOMIC DNA]</scope>
</reference>
<evidence type="ECO:0000313" key="2">
    <source>
        <dbReference type="EMBL" id="CEM22490.1"/>
    </source>
</evidence>
<keyword evidence="3" id="KW-1185">Reference proteome</keyword>
<dbReference type="VEuPathDB" id="CryptoDB:Vbra_16781"/>